<sequence>MTPDNIASGWRKTGIIPWDPNIILNLFNTKQEPVLEDAERPTSSRSDGAELGPGDWKSIKKRLRKMVINLIDLKVDNVEREKAVLEVIKKL</sequence>
<dbReference type="Proteomes" id="UP000504636">
    <property type="component" value="Unplaced"/>
</dbReference>
<reference evidence="4" key="3">
    <citation type="submission" date="2025-04" db="UniProtKB">
        <authorList>
            <consortium name="RefSeq"/>
        </authorList>
    </citation>
    <scope>IDENTIFICATION</scope>
    <source>
        <strain evidence="4">CBS 304.34</strain>
    </source>
</reference>
<proteinExistence type="predicted"/>
<dbReference type="RefSeq" id="XP_033568203.1">
    <property type="nucleotide sequence ID" value="XM_033726388.1"/>
</dbReference>
<dbReference type="GeneID" id="54467281"/>
<protein>
    <submittedName>
        <fullName evidence="2 4">Uncharacterized protein</fullName>
    </submittedName>
</protein>
<evidence type="ECO:0000256" key="1">
    <source>
        <dbReference type="SAM" id="MobiDB-lite"/>
    </source>
</evidence>
<feature type="region of interest" description="Disordered" evidence="1">
    <location>
        <begin position="34"/>
        <end position="54"/>
    </location>
</feature>
<evidence type="ECO:0000313" key="2">
    <source>
        <dbReference type="EMBL" id="KAF2801239.1"/>
    </source>
</evidence>
<gene>
    <name evidence="2 4" type="ORF">BDZ99DRAFT_528614</name>
</gene>
<dbReference type="EMBL" id="MU003753">
    <property type="protein sequence ID" value="KAF2801239.1"/>
    <property type="molecule type" value="Genomic_DNA"/>
</dbReference>
<reference evidence="2 4" key="1">
    <citation type="journal article" date="2020" name="Stud. Mycol.">
        <title>101 Dothideomycetes genomes: a test case for predicting lifestyles and emergence of pathogens.</title>
        <authorList>
            <person name="Haridas S."/>
            <person name="Albert R."/>
            <person name="Binder M."/>
            <person name="Bloem J."/>
            <person name="Labutti K."/>
            <person name="Salamov A."/>
            <person name="Andreopoulos B."/>
            <person name="Baker S."/>
            <person name="Barry K."/>
            <person name="Bills G."/>
            <person name="Bluhm B."/>
            <person name="Cannon C."/>
            <person name="Castanera R."/>
            <person name="Culley D."/>
            <person name="Daum C."/>
            <person name="Ezra D."/>
            <person name="Gonzalez J."/>
            <person name="Henrissat B."/>
            <person name="Kuo A."/>
            <person name="Liang C."/>
            <person name="Lipzen A."/>
            <person name="Lutzoni F."/>
            <person name="Magnuson J."/>
            <person name="Mondo S."/>
            <person name="Nolan M."/>
            <person name="Ohm R."/>
            <person name="Pangilinan J."/>
            <person name="Park H.-J."/>
            <person name="Ramirez L."/>
            <person name="Alfaro M."/>
            <person name="Sun H."/>
            <person name="Tritt A."/>
            <person name="Yoshinaga Y."/>
            <person name="Zwiers L.-H."/>
            <person name="Turgeon B."/>
            <person name="Goodwin S."/>
            <person name="Spatafora J."/>
            <person name="Crous P."/>
            <person name="Grigoriev I."/>
        </authorList>
    </citation>
    <scope>NUCLEOTIDE SEQUENCE</scope>
    <source>
        <strain evidence="2 4">CBS 304.34</strain>
    </source>
</reference>
<evidence type="ECO:0000313" key="4">
    <source>
        <dbReference type="RefSeq" id="XP_033568203.1"/>
    </source>
</evidence>
<name>A0A6A6XXY2_9PEZI</name>
<dbReference type="AlphaFoldDB" id="A0A6A6XXY2"/>
<keyword evidence="3" id="KW-1185">Reference proteome</keyword>
<dbReference type="OrthoDB" id="3795213at2759"/>
<evidence type="ECO:0000313" key="3">
    <source>
        <dbReference type="Proteomes" id="UP000504636"/>
    </source>
</evidence>
<reference evidence="4" key="2">
    <citation type="submission" date="2020-04" db="EMBL/GenBank/DDBJ databases">
        <authorList>
            <consortium name="NCBI Genome Project"/>
        </authorList>
    </citation>
    <scope>NUCLEOTIDE SEQUENCE</scope>
    <source>
        <strain evidence="4">CBS 304.34</strain>
    </source>
</reference>
<accession>A0A6A6XXY2</accession>
<organism evidence="2">
    <name type="scientific">Mytilinidion resinicola</name>
    <dbReference type="NCBI Taxonomy" id="574789"/>
    <lineage>
        <taxon>Eukaryota</taxon>
        <taxon>Fungi</taxon>
        <taxon>Dikarya</taxon>
        <taxon>Ascomycota</taxon>
        <taxon>Pezizomycotina</taxon>
        <taxon>Dothideomycetes</taxon>
        <taxon>Pleosporomycetidae</taxon>
        <taxon>Mytilinidiales</taxon>
        <taxon>Mytilinidiaceae</taxon>
        <taxon>Mytilinidion</taxon>
    </lineage>
</organism>